<organism evidence="1">
    <name type="scientific">bioreactor metagenome</name>
    <dbReference type="NCBI Taxonomy" id="1076179"/>
    <lineage>
        <taxon>unclassified sequences</taxon>
        <taxon>metagenomes</taxon>
        <taxon>ecological metagenomes</taxon>
    </lineage>
</organism>
<sequence>MSWHQFVPRVRYPDKRAFEVLVREAHGFIEGPVFGKDRI</sequence>
<protein>
    <submittedName>
        <fullName evidence="1">Uncharacterized protein</fullName>
    </submittedName>
</protein>
<gene>
    <name evidence="1" type="ORF">SDC9_173292</name>
</gene>
<name>A0A645GPK2_9ZZZZ</name>
<dbReference type="EMBL" id="VSSQ01075210">
    <property type="protein sequence ID" value="MPN25874.1"/>
    <property type="molecule type" value="Genomic_DNA"/>
</dbReference>
<comment type="caution">
    <text evidence="1">The sequence shown here is derived from an EMBL/GenBank/DDBJ whole genome shotgun (WGS) entry which is preliminary data.</text>
</comment>
<evidence type="ECO:0000313" key="1">
    <source>
        <dbReference type="EMBL" id="MPN25874.1"/>
    </source>
</evidence>
<proteinExistence type="predicted"/>
<dbReference type="AlphaFoldDB" id="A0A645GPK2"/>
<reference evidence="1" key="1">
    <citation type="submission" date="2019-08" db="EMBL/GenBank/DDBJ databases">
        <authorList>
            <person name="Kucharzyk K."/>
            <person name="Murdoch R.W."/>
            <person name="Higgins S."/>
            <person name="Loffler F."/>
        </authorList>
    </citation>
    <scope>NUCLEOTIDE SEQUENCE</scope>
</reference>
<accession>A0A645GPK2</accession>